<dbReference type="AlphaFoldDB" id="A0A1H6FJQ3"/>
<proteinExistence type="predicted"/>
<accession>A0A1H6FJQ3</accession>
<reference evidence="3" key="1">
    <citation type="submission" date="2016-10" db="EMBL/GenBank/DDBJ databases">
        <authorList>
            <person name="Varghese N."/>
            <person name="Submissions S."/>
        </authorList>
    </citation>
    <scope>NUCLEOTIDE SEQUENCE [LARGE SCALE GENOMIC DNA]</scope>
    <source>
        <strain evidence="3">ATCC 35263</strain>
    </source>
</reference>
<dbReference type="STRING" id="29539.SAMN02745716_0302"/>
<evidence type="ECO:0000313" key="3">
    <source>
        <dbReference type="Proteomes" id="UP000222056"/>
    </source>
</evidence>
<keyword evidence="2" id="KW-0489">Methyltransferase</keyword>
<dbReference type="GO" id="GO:0032259">
    <property type="term" value="P:methylation"/>
    <property type="evidence" value="ECO:0007669"/>
    <property type="project" value="UniProtKB-KW"/>
</dbReference>
<dbReference type="Proteomes" id="UP000222056">
    <property type="component" value="Unassembled WGS sequence"/>
</dbReference>
<dbReference type="CDD" id="cd02440">
    <property type="entry name" value="AdoMet_MTases"/>
    <property type="match status" value="1"/>
</dbReference>
<dbReference type="EMBL" id="FNWJ01000001">
    <property type="protein sequence ID" value="SEH10450.1"/>
    <property type="molecule type" value="Genomic_DNA"/>
</dbReference>
<evidence type="ECO:0000259" key="1">
    <source>
        <dbReference type="Pfam" id="PF13649"/>
    </source>
</evidence>
<name>A0A1H6FJQ3_THEAL</name>
<gene>
    <name evidence="2" type="ORF">SAMN02745716_0302</name>
</gene>
<dbReference type="InterPro" id="IPR029063">
    <property type="entry name" value="SAM-dependent_MTases_sf"/>
</dbReference>
<organism evidence="2 3">
    <name type="scientific">Thermoleophilum album</name>
    <dbReference type="NCBI Taxonomy" id="29539"/>
    <lineage>
        <taxon>Bacteria</taxon>
        <taxon>Bacillati</taxon>
        <taxon>Actinomycetota</taxon>
        <taxon>Thermoleophilia</taxon>
        <taxon>Thermoleophilales</taxon>
        <taxon>Thermoleophilaceae</taxon>
        <taxon>Thermoleophilum</taxon>
    </lineage>
</organism>
<protein>
    <submittedName>
        <fullName evidence="2">UbiE/COQ5 methyltransferase family protein</fullName>
    </submittedName>
</protein>
<dbReference type="Gene3D" id="3.40.50.150">
    <property type="entry name" value="Vaccinia Virus protein VP39"/>
    <property type="match status" value="1"/>
</dbReference>
<feature type="domain" description="Methyltransferase" evidence="1">
    <location>
        <begin position="41"/>
        <end position="137"/>
    </location>
</feature>
<sequence>MVAQAPVRVPVLPALLGRRPASLHHARAVAEALGPLAGARVLEVGPGTGYYTLPVADWIGAGGRLDIFDVQQDMLDLTTRRARARGLDNIVATQGDARSLPYDDRSFDAAFLVSVPGEIPDQDDALRELARVLRPGGRLVVGELFGDPHWVAPGALQRRAETAGLRFEERIGRPLAYFARLSRPTGAWTPTIVADDDERRER</sequence>
<dbReference type="GO" id="GO:0008168">
    <property type="term" value="F:methyltransferase activity"/>
    <property type="evidence" value="ECO:0007669"/>
    <property type="project" value="UniProtKB-KW"/>
</dbReference>
<keyword evidence="2" id="KW-0808">Transferase</keyword>
<dbReference type="InterPro" id="IPR041698">
    <property type="entry name" value="Methyltransf_25"/>
</dbReference>
<dbReference type="InterPro" id="IPR050508">
    <property type="entry name" value="Methyltransf_Superfamily"/>
</dbReference>
<dbReference type="SUPFAM" id="SSF53335">
    <property type="entry name" value="S-adenosyl-L-methionine-dependent methyltransferases"/>
    <property type="match status" value="1"/>
</dbReference>
<dbReference type="Pfam" id="PF13649">
    <property type="entry name" value="Methyltransf_25"/>
    <property type="match status" value="1"/>
</dbReference>
<keyword evidence="3" id="KW-1185">Reference proteome</keyword>
<dbReference type="PANTHER" id="PTHR42912">
    <property type="entry name" value="METHYLTRANSFERASE"/>
    <property type="match status" value="1"/>
</dbReference>
<evidence type="ECO:0000313" key="2">
    <source>
        <dbReference type="EMBL" id="SEH10450.1"/>
    </source>
</evidence>